<organism evidence="2 3">
    <name type="scientific">Flavilitoribacter nigricans (strain ATCC 23147 / DSM 23189 / NBRC 102662 / NCIMB 1420 / SS-2)</name>
    <name type="common">Lewinella nigricans</name>
    <dbReference type="NCBI Taxonomy" id="1122177"/>
    <lineage>
        <taxon>Bacteria</taxon>
        <taxon>Pseudomonadati</taxon>
        <taxon>Bacteroidota</taxon>
        <taxon>Saprospiria</taxon>
        <taxon>Saprospirales</taxon>
        <taxon>Lewinellaceae</taxon>
        <taxon>Flavilitoribacter</taxon>
    </lineage>
</organism>
<keyword evidence="1" id="KW-1133">Transmembrane helix</keyword>
<protein>
    <submittedName>
        <fullName evidence="2">Uncharacterized protein</fullName>
    </submittedName>
</protein>
<keyword evidence="3" id="KW-1185">Reference proteome</keyword>
<gene>
    <name evidence="2" type="ORF">CRP01_31710</name>
</gene>
<feature type="transmembrane region" description="Helical" evidence="1">
    <location>
        <begin position="20"/>
        <end position="37"/>
    </location>
</feature>
<dbReference type="EMBL" id="PDUD01000039">
    <property type="protein sequence ID" value="PHN02544.1"/>
    <property type="molecule type" value="Genomic_DNA"/>
</dbReference>
<dbReference type="RefSeq" id="WP_099154089.1">
    <property type="nucleotide sequence ID" value="NZ_PDUD01000039.1"/>
</dbReference>
<evidence type="ECO:0000313" key="2">
    <source>
        <dbReference type="EMBL" id="PHN02544.1"/>
    </source>
</evidence>
<feature type="transmembrane region" description="Helical" evidence="1">
    <location>
        <begin position="98"/>
        <end position="120"/>
    </location>
</feature>
<dbReference type="Proteomes" id="UP000223913">
    <property type="component" value="Unassembled WGS sequence"/>
</dbReference>
<dbReference type="AlphaFoldDB" id="A0A2D0N208"/>
<accession>A0A2D0N208</accession>
<keyword evidence="1" id="KW-0472">Membrane</keyword>
<evidence type="ECO:0000256" key="1">
    <source>
        <dbReference type="SAM" id="Phobius"/>
    </source>
</evidence>
<comment type="caution">
    <text evidence="2">The sequence shown here is derived from an EMBL/GenBank/DDBJ whole genome shotgun (WGS) entry which is preliminary data.</text>
</comment>
<keyword evidence="1" id="KW-0812">Transmembrane</keyword>
<evidence type="ECO:0000313" key="3">
    <source>
        <dbReference type="Proteomes" id="UP000223913"/>
    </source>
</evidence>
<reference evidence="2 3" key="1">
    <citation type="submission" date="2017-10" db="EMBL/GenBank/DDBJ databases">
        <title>The draft genome sequence of Lewinella nigricans NBRC 102662.</title>
        <authorList>
            <person name="Wang K."/>
        </authorList>
    </citation>
    <scope>NUCLEOTIDE SEQUENCE [LARGE SCALE GENOMIC DNA]</scope>
    <source>
        <strain evidence="2 3">NBRC 102662</strain>
    </source>
</reference>
<feature type="transmembrane region" description="Helical" evidence="1">
    <location>
        <begin position="49"/>
        <end position="71"/>
    </location>
</feature>
<name>A0A2D0N208_FLAN2</name>
<feature type="transmembrane region" description="Helical" evidence="1">
    <location>
        <begin position="157"/>
        <end position="177"/>
    </location>
</feature>
<sequence length="187" mass="20378">MYVLGIGLNSDGFSSYVEGVWGVYAMMFFVLIHLTCAKLIGQEKPSFGLFLYLFGLMGACGGVFATAYRVVIGSLDKSGLPAETMARYMTERETHWEMLVMAPATLALPLSSILIGIGLIRLRSVPVKPYIGPVLILAGIAFLLAQGTETDWGLHYFYPLAGLCWVLAYGSLGAYYLETLRSGNVQL</sequence>
<proteinExistence type="predicted"/>
<feature type="transmembrane region" description="Helical" evidence="1">
    <location>
        <begin position="127"/>
        <end position="145"/>
    </location>
</feature>